<dbReference type="RefSeq" id="WP_146530176.1">
    <property type="nucleotide sequence ID" value="NZ_SJPV01000011.1"/>
</dbReference>
<feature type="transmembrane region" description="Helical" evidence="1">
    <location>
        <begin position="12"/>
        <end position="30"/>
    </location>
</feature>
<evidence type="ECO:0000313" key="2">
    <source>
        <dbReference type="EMBL" id="TWU33008.1"/>
    </source>
</evidence>
<comment type="caution">
    <text evidence="2">The sequence shown here is derived from an EMBL/GenBank/DDBJ whole genome shotgun (WGS) entry which is preliminary data.</text>
</comment>
<evidence type="ECO:0000256" key="1">
    <source>
        <dbReference type="SAM" id="Phobius"/>
    </source>
</evidence>
<dbReference type="Proteomes" id="UP000319143">
    <property type="component" value="Unassembled WGS sequence"/>
</dbReference>
<gene>
    <name evidence="2" type="ORF">Poly41_53870</name>
</gene>
<name>A0A5C6D897_9BACT</name>
<proteinExistence type="predicted"/>
<keyword evidence="3" id="KW-1185">Reference proteome</keyword>
<dbReference type="EMBL" id="SJPV01000011">
    <property type="protein sequence ID" value="TWU33008.1"/>
    <property type="molecule type" value="Genomic_DNA"/>
</dbReference>
<keyword evidence="1" id="KW-1133">Transmembrane helix</keyword>
<feature type="transmembrane region" description="Helical" evidence="1">
    <location>
        <begin position="42"/>
        <end position="66"/>
    </location>
</feature>
<organism evidence="2 3">
    <name type="scientific">Novipirellula artificiosorum</name>
    <dbReference type="NCBI Taxonomy" id="2528016"/>
    <lineage>
        <taxon>Bacteria</taxon>
        <taxon>Pseudomonadati</taxon>
        <taxon>Planctomycetota</taxon>
        <taxon>Planctomycetia</taxon>
        <taxon>Pirellulales</taxon>
        <taxon>Pirellulaceae</taxon>
        <taxon>Novipirellula</taxon>
    </lineage>
</organism>
<dbReference type="OrthoDB" id="290340at2"/>
<sequence>MLIATLSISPSYLLYFVPLVVSISLVFGATRHEDNQLIIQHAIGTARWIFGFMAIIFFVLLAINWMV</sequence>
<protein>
    <submittedName>
        <fullName evidence="2">Uncharacterized protein</fullName>
    </submittedName>
</protein>
<evidence type="ECO:0000313" key="3">
    <source>
        <dbReference type="Proteomes" id="UP000319143"/>
    </source>
</evidence>
<accession>A0A5C6D897</accession>
<reference evidence="2 3" key="1">
    <citation type="submission" date="2019-02" db="EMBL/GenBank/DDBJ databases">
        <title>Deep-cultivation of Planctomycetes and their phenomic and genomic characterization uncovers novel biology.</title>
        <authorList>
            <person name="Wiegand S."/>
            <person name="Jogler M."/>
            <person name="Boedeker C."/>
            <person name="Pinto D."/>
            <person name="Vollmers J."/>
            <person name="Rivas-Marin E."/>
            <person name="Kohn T."/>
            <person name="Peeters S.H."/>
            <person name="Heuer A."/>
            <person name="Rast P."/>
            <person name="Oberbeckmann S."/>
            <person name="Bunk B."/>
            <person name="Jeske O."/>
            <person name="Meyerdierks A."/>
            <person name="Storesund J.E."/>
            <person name="Kallscheuer N."/>
            <person name="Luecker S."/>
            <person name="Lage O.M."/>
            <person name="Pohl T."/>
            <person name="Merkel B.J."/>
            <person name="Hornburger P."/>
            <person name="Mueller R.-W."/>
            <person name="Bruemmer F."/>
            <person name="Labrenz M."/>
            <person name="Spormann A.M."/>
            <person name="Op Den Camp H."/>
            <person name="Overmann J."/>
            <person name="Amann R."/>
            <person name="Jetten M.S.M."/>
            <person name="Mascher T."/>
            <person name="Medema M.H."/>
            <person name="Devos D.P."/>
            <person name="Kaster A.-K."/>
            <person name="Ovreas L."/>
            <person name="Rohde M."/>
            <person name="Galperin M.Y."/>
            <person name="Jogler C."/>
        </authorList>
    </citation>
    <scope>NUCLEOTIDE SEQUENCE [LARGE SCALE GENOMIC DNA]</scope>
    <source>
        <strain evidence="2 3">Poly41</strain>
    </source>
</reference>
<keyword evidence="1" id="KW-0472">Membrane</keyword>
<dbReference type="AlphaFoldDB" id="A0A5C6D897"/>
<keyword evidence="1" id="KW-0812">Transmembrane</keyword>